<evidence type="ECO:0000313" key="1">
    <source>
        <dbReference type="EMBL" id="PAB00722.1"/>
    </source>
</evidence>
<dbReference type="AlphaFoldDB" id="A0A267HR47"/>
<dbReference type="Proteomes" id="UP000216797">
    <property type="component" value="Unassembled WGS sequence"/>
</dbReference>
<organism evidence="1 2">
    <name type="scientific">Enterococcus canintestini</name>
    <dbReference type="NCBI Taxonomy" id="317010"/>
    <lineage>
        <taxon>Bacteria</taxon>
        <taxon>Bacillati</taxon>
        <taxon>Bacillota</taxon>
        <taxon>Bacilli</taxon>
        <taxon>Lactobacillales</taxon>
        <taxon>Enterococcaceae</taxon>
        <taxon>Enterococcus</taxon>
    </lineage>
</organism>
<gene>
    <name evidence="1" type="ORF">AKL21_05545</name>
</gene>
<evidence type="ECO:0000313" key="2">
    <source>
        <dbReference type="Proteomes" id="UP000216797"/>
    </source>
</evidence>
<proteinExistence type="predicted"/>
<name>A0A267HR47_9ENTE</name>
<accession>A0A267HR47</accession>
<comment type="caution">
    <text evidence="1">The sequence shown here is derived from an EMBL/GenBank/DDBJ whole genome shotgun (WGS) entry which is preliminary data.</text>
</comment>
<keyword evidence="2" id="KW-1185">Reference proteome</keyword>
<reference evidence="1 2" key="1">
    <citation type="submission" date="2015-08" db="EMBL/GenBank/DDBJ databases">
        <title>Enterococcus genome sequence.</title>
        <authorList>
            <person name="Acedo J.Z."/>
            <person name="Vederas J.C."/>
        </authorList>
    </citation>
    <scope>NUCLEOTIDE SEQUENCE [LARGE SCALE GENOMIC DNA]</scope>
    <source>
        <strain evidence="1 2">49</strain>
    </source>
</reference>
<sequence length="164" mass="18292">MKKILIGILLLLLVVSGSVFLIKRNSYFQIHKHIIEESWSNGCMPIEIPIIVNSRDDGPFLSFVSTNYDSSGVTSEVMTKDINEFLDSTRKLPKGKVLMSGSKKGDSNQKVIAILLIPTGKYTLSDIRSSIDVTKIEDGKVKVKGYELSLNSSYSIFSLPEIRY</sequence>
<protein>
    <submittedName>
        <fullName evidence="1">Uncharacterized protein</fullName>
    </submittedName>
</protein>
<dbReference type="EMBL" id="LHUG01000005">
    <property type="protein sequence ID" value="PAB00722.1"/>
    <property type="molecule type" value="Genomic_DNA"/>
</dbReference>